<dbReference type="EMBL" id="JAHESC010000004">
    <property type="protein sequence ID" value="MBT1685734.1"/>
    <property type="molecule type" value="Genomic_DNA"/>
</dbReference>
<evidence type="ECO:0000313" key="3">
    <source>
        <dbReference type="Proteomes" id="UP001319180"/>
    </source>
</evidence>
<keyword evidence="1" id="KW-0732">Signal</keyword>
<dbReference type="AlphaFoldDB" id="A0AAP2D5H4"/>
<feature type="signal peptide" evidence="1">
    <location>
        <begin position="1"/>
        <end position="22"/>
    </location>
</feature>
<gene>
    <name evidence="2" type="ORF">KK078_04165</name>
</gene>
<evidence type="ECO:0000313" key="2">
    <source>
        <dbReference type="EMBL" id="MBT1685734.1"/>
    </source>
</evidence>
<evidence type="ECO:0000256" key="1">
    <source>
        <dbReference type="SAM" id="SignalP"/>
    </source>
</evidence>
<name>A0AAP2D5H4_9BACT</name>
<dbReference type="Proteomes" id="UP001319180">
    <property type="component" value="Unassembled WGS sequence"/>
</dbReference>
<sequence length="214" mass="24766">MKQRNPFSFLFVFLLATGSLSAQERSDVFRPEVKITWLGLDFTAAKFIGDRERLGSESDMRHLLEAWNDLILTEKDKYDIPGAVGRDEVLTASDVTKDHNEQLAVLDMISNAEKDYLHLTREEVGDIVSKYNYKKNTGIGMMFNIESFSKLNGEASLWVTFVDMKSRQVLFTERMTASPKGFGMRNYWAGALYGVIERIKKKEFEMWRKKYFRG</sequence>
<organism evidence="2 3">
    <name type="scientific">Dawidia soli</name>
    <dbReference type="NCBI Taxonomy" id="2782352"/>
    <lineage>
        <taxon>Bacteria</taxon>
        <taxon>Pseudomonadati</taxon>
        <taxon>Bacteroidota</taxon>
        <taxon>Cytophagia</taxon>
        <taxon>Cytophagales</taxon>
        <taxon>Chryseotaleaceae</taxon>
        <taxon>Dawidia</taxon>
    </lineage>
</organism>
<reference evidence="2 3" key="1">
    <citation type="submission" date="2021-05" db="EMBL/GenBank/DDBJ databases">
        <title>A Polyphasic approach of four new species of the genus Ohtaekwangia: Ohtaekwangia histidinii sp. nov., Ohtaekwangia cretensis sp. nov., Ohtaekwangia indiensis sp. nov., Ohtaekwangia reichenbachii sp. nov. from diverse environment.</title>
        <authorList>
            <person name="Octaviana S."/>
        </authorList>
    </citation>
    <scope>NUCLEOTIDE SEQUENCE [LARGE SCALE GENOMIC DNA]</scope>
    <source>
        <strain evidence="2 3">PWU37</strain>
    </source>
</reference>
<feature type="chain" id="PRO_5043018314" evidence="1">
    <location>
        <begin position="23"/>
        <end position="214"/>
    </location>
</feature>
<comment type="caution">
    <text evidence="2">The sequence shown here is derived from an EMBL/GenBank/DDBJ whole genome shotgun (WGS) entry which is preliminary data.</text>
</comment>
<protein>
    <submittedName>
        <fullName evidence="2">Uncharacterized protein</fullName>
    </submittedName>
</protein>
<dbReference type="RefSeq" id="WP_254088986.1">
    <property type="nucleotide sequence ID" value="NZ_JAHESC010000004.1"/>
</dbReference>
<accession>A0AAP2D5H4</accession>
<proteinExistence type="predicted"/>
<keyword evidence="3" id="KW-1185">Reference proteome</keyword>